<reference evidence="24" key="1">
    <citation type="submission" date="2016-10" db="EMBL/GenBank/DDBJ databases">
        <title>Sequence of Gallionella enrichment culture.</title>
        <authorList>
            <person name="Poehlein A."/>
            <person name="Muehling M."/>
            <person name="Daniel R."/>
        </authorList>
    </citation>
    <scope>NUCLEOTIDE SEQUENCE</scope>
</reference>
<evidence type="ECO:0000313" key="24">
    <source>
        <dbReference type="EMBL" id="OIQ70995.1"/>
    </source>
</evidence>
<dbReference type="Gene3D" id="6.10.280.130">
    <property type="match status" value="1"/>
</dbReference>
<evidence type="ECO:0000256" key="1">
    <source>
        <dbReference type="ARBA" id="ARBA00001926"/>
    </source>
</evidence>
<dbReference type="PROSITE" id="PS51007">
    <property type="entry name" value="CYTC"/>
    <property type="match status" value="2"/>
</dbReference>
<evidence type="ECO:0000256" key="16">
    <source>
        <dbReference type="ARBA" id="ARBA00023002"/>
    </source>
</evidence>
<feature type="domain" description="Cytochrome c" evidence="23">
    <location>
        <begin position="209"/>
        <end position="303"/>
    </location>
</feature>
<dbReference type="InterPro" id="IPR009056">
    <property type="entry name" value="Cyt_c-like_dom"/>
</dbReference>
<sequence length="306" mass="33574">MSQDNKQTQGPQTTGHAWDGDLQEYNNPIPNWWLYAFYISVASAVIYWFIYPAWPIGGSYTKGFNTITYVNDKGITKTTHWNTRALLMAETNEAVAAQKPYYTKVANTPFEQITKDPELNSFVVSAGKQIFSDNCAPCHQQGGAGKIGFAPNLTDDDWLYGGHFANIQQTITGGRHGYMPPFAEVLTDTQVSQLADYVLSLSKIAVNPASAQAGDALFHSETAACYYCHGANAKGRQEIGSANLTDKIWLWANVPGADTIAAKEEAVKNVIRNGLNKGVMPEWKDRLSADQIKLLAVYVHELGGGK</sequence>
<evidence type="ECO:0000256" key="11">
    <source>
        <dbReference type="ARBA" id="ARBA00022723"/>
    </source>
</evidence>
<keyword evidence="9" id="KW-0679">Respiratory chain</keyword>
<keyword evidence="10 22" id="KW-0812">Transmembrane</keyword>
<dbReference type="InterPro" id="IPR050597">
    <property type="entry name" value="Cytochrome_c_Oxidase_Subunit"/>
</dbReference>
<dbReference type="UniPathway" id="UPA00705"/>
<dbReference type="InterPro" id="IPR004678">
    <property type="entry name" value="Cyt_c_oxidase_cbb3_su3"/>
</dbReference>
<keyword evidence="5" id="KW-0813">Transport</keyword>
<evidence type="ECO:0000256" key="10">
    <source>
        <dbReference type="ARBA" id="ARBA00022692"/>
    </source>
</evidence>
<dbReference type="InterPro" id="IPR008168">
    <property type="entry name" value="Cyt_C_IC"/>
</dbReference>
<dbReference type="Pfam" id="PF14715">
    <property type="entry name" value="FixP_N"/>
    <property type="match status" value="1"/>
</dbReference>
<comment type="similarity">
    <text evidence="4">Belongs to the CcoP / FixP family.</text>
</comment>
<evidence type="ECO:0000256" key="3">
    <source>
        <dbReference type="ARBA" id="ARBA00004673"/>
    </source>
</evidence>
<evidence type="ECO:0000256" key="6">
    <source>
        <dbReference type="ARBA" id="ARBA00022475"/>
    </source>
</evidence>
<evidence type="ECO:0000256" key="17">
    <source>
        <dbReference type="ARBA" id="ARBA00023004"/>
    </source>
</evidence>
<feature type="compositionally biased region" description="Polar residues" evidence="21">
    <location>
        <begin position="1"/>
        <end position="15"/>
    </location>
</feature>
<dbReference type="InterPro" id="IPR038414">
    <property type="entry name" value="CcoP_N_sf"/>
</dbReference>
<evidence type="ECO:0000256" key="21">
    <source>
        <dbReference type="SAM" id="MobiDB-lite"/>
    </source>
</evidence>
<feature type="domain" description="Cytochrome c" evidence="23">
    <location>
        <begin position="122"/>
        <end position="202"/>
    </location>
</feature>
<keyword evidence="6" id="KW-1003">Cell membrane</keyword>
<dbReference type="PANTHER" id="PTHR33751">
    <property type="entry name" value="CBB3-TYPE CYTOCHROME C OXIDASE SUBUNIT FIXP"/>
    <property type="match status" value="1"/>
</dbReference>
<keyword evidence="19 22" id="KW-0472">Membrane</keyword>
<dbReference type="InterPro" id="IPR036909">
    <property type="entry name" value="Cyt_c-like_dom_sf"/>
</dbReference>
<feature type="region of interest" description="Disordered" evidence="21">
    <location>
        <begin position="1"/>
        <end position="20"/>
    </location>
</feature>
<feature type="transmembrane region" description="Helical" evidence="22">
    <location>
        <begin position="32"/>
        <end position="54"/>
    </location>
</feature>
<proteinExistence type="inferred from homology"/>
<keyword evidence="18" id="KW-0406">Ion transport</keyword>
<evidence type="ECO:0000256" key="20">
    <source>
        <dbReference type="ARBA" id="ARBA00029635"/>
    </source>
</evidence>
<dbReference type="PRINTS" id="PR00605">
    <property type="entry name" value="CYTCHROMECIC"/>
</dbReference>
<keyword evidence="17" id="KW-0408">Iron</keyword>
<keyword evidence="14" id="KW-0249">Electron transport</keyword>
<organism evidence="24">
    <name type="scientific">mine drainage metagenome</name>
    <dbReference type="NCBI Taxonomy" id="410659"/>
    <lineage>
        <taxon>unclassified sequences</taxon>
        <taxon>metagenomes</taxon>
        <taxon>ecological metagenomes</taxon>
    </lineage>
</organism>
<accession>A0A1J5Q0I1</accession>
<dbReference type="GO" id="GO:0005886">
    <property type="term" value="C:plasma membrane"/>
    <property type="evidence" value="ECO:0007669"/>
    <property type="project" value="UniProtKB-SubCell"/>
</dbReference>
<comment type="subcellular location">
    <subcellularLocation>
        <location evidence="2">Cell inner membrane</location>
    </subcellularLocation>
</comment>
<protein>
    <recommendedName>
        <fullName evidence="20">Cytochrome c oxidase subunit III</fullName>
    </recommendedName>
</protein>
<dbReference type="GO" id="GO:0020037">
    <property type="term" value="F:heme binding"/>
    <property type="evidence" value="ECO:0007669"/>
    <property type="project" value="InterPro"/>
</dbReference>
<dbReference type="InterPro" id="IPR032858">
    <property type="entry name" value="CcoP_N"/>
</dbReference>
<evidence type="ECO:0000256" key="9">
    <source>
        <dbReference type="ARBA" id="ARBA00022660"/>
    </source>
</evidence>
<keyword evidence="16" id="KW-0560">Oxidoreductase</keyword>
<comment type="pathway">
    <text evidence="3">Energy metabolism; oxidative phosphorylation.</text>
</comment>
<dbReference type="PANTHER" id="PTHR33751:SF1">
    <property type="entry name" value="CBB3-TYPE CYTOCHROME C OXIDASE SUBUNIT FIXP"/>
    <property type="match status" value="1"/>
</dbReference>
<evidence type="ECO:0000256" key="14">
    <source>
        <dbReference type="ARBA" id="ARBA00022982"/>
    </source>
</evidence>
<gene>
    <name evidence="24" type="primary">fixP_3</name>
    <name evidence="24" type="ORF">GALL_473920</name>
</gene>
<evidence type="ECO:0000259" key="23">
    <source>
        <dbReference type="PROSITE" id="PS51007"/>
    </source>
</evidence>
<keyword evidence="8" id="KW-0349">Heme</keyword>
<dbReference type="GO" id="GO:0006119">
    <property type="term" value="P:oxidative phosphorylation"/>
    <property type="evidence" value="ECO:0007669"/>
    <property type="project" value="UniProtKB-UniPathway"/>
</dbReference>
<evidence type="ECO:0000256" key="4">
    <source>
        <dbReference type="ARBA" id="ARBA00006113"/>
    </source>
</evidence>
<evidence type="ECO:0000256" key="22">
    <source>
        <dbReference type="SAM" id="Phobius"/>
    </source>
</evidence>
<evidence type="ECO:0000256" key="19">
    <source>
        <dbReference type="ARBA" id="ARBA00023136"/>
    </source>
</evidence>
<dbReference type="EMBL" id="MLJW01003925">
    <property type="protein sequence ID" value="OIQ70995.1"/>
    <property type="molecule type" value="Genomic_DNA"/>
</dbReference>
<evidence type="ECO:0000256" key="2">
    <source>
        <dbReference type="ARBA" id="ARBA00004533"/>
    </source>
</evidence>
<evidence type="ECO:0000256" key="13">
    <source>
        <dbReference type="ARBA" id="ARBA00022781"/>
    </source>
</evidence>
<dbReference type="PIRSF" id="PIRSF000006">
    <property type="entry name" value="Cbb3-Cox_fixP"/>
    <property type="match status" value="1"/>
</dbReference>
<dbReference type="NCBIfam" id="TIGR00782">
    <property type="entry name" value="ccoP"/>
    <property type="match status" value="1"/>
</dbReference>
<keyword evidence="7" id="KW-0997">Cell inner membrane</keyword>
<dbReference type="GO" id="GO:1902600">
    <property type="term" value="P:proton transmembrane transport"/>
    <property type="evidence" value="ECO:0007669"/>
    <property type="project" value="UniProtKB-KW"/>
</dbReference>
<comment type="caution">
    <text evidence="24">The sequence shown here is derived from an EMBL/GenBank/DDBJ whole genome shotgun (WGS) entry which is preliminary data.</text>
</comment>
<dbReference type="GO" id="GO:0005506">
    <property type="term" value="F:iron ion binding"/>
    <property type="evidence" value="ECO:0007669"/>
    <property type="project" value="InterPro"/>
</dbReference>
<evidence type="ECO:0000256" key="18">
    <source>
        <dbReference type="ARBA" id="ARBA00023065"/>
    </source>
</evidence>
<evidence type="ECO:0000256" key="5">
    <source>
        <dbReference type="ARBA" id="ARBA00022448"/>
    </source>
</evidence>
<keyword evidence="13" id="KW-0375">Hydrogen ion transport</keyword>
<evidence type="ECO:0000256" key="12">
    <source>
        <dbReference type="ARBA" id="ARBA00022737"/>
    </source>
</evidence>
<evidence type="ECO:0000256" key="8">
    <source>
        <dbReference type="ARBA" id="ARBA00022617"/>
    </source>
</evidence>
<keyword evidence="11" id="KW-0479">Metal-binding</keyword>
<comment type="cofactor">
    <cofactor evidence="1">
        <name>heme c</name>
        <dbReference type="ChEBI" id="CHEBI:61717"/>
    </cofactor>
</comment>
<evidence type="ECO:0000256" key="7">
    <source>
        <dbReference type="ARBA" id="ARBA00022519"/>
    </source>
</evidence>
<keyword evidence="12" id="KW-0677">Repeat</keyword>
<dbReference type="Pfam" id="PF13442">
    <property type="entry name" value="Cytochrome_CBB3"/>
    <property type="match status" value="2"/>
</dbReference>
<name>A0A1J5Q0I1_9ZZZZ</name>
<evidence type="ECO:0000256" key="15">
    <source>
        <dbReference type="ARBA" id="ARBA00022989"/>
    </source>
</evidence>
<keyword evidence="15 22" id="KW-1133">Transmembrane helix</keyword>
<dbReference type="AlphaFoldDB" id="A0A1J5Q0I1"/>
<dbReference type="GO" id="GO:0009055">
    <property type="term" value="F:electron transfer activity"/>
    <property type="evidence" value="ECO:0007669"/>
    <property type="project" value="InterPro"/>
</dbReference>
<dbReference type="SUPFAM" id="SSF46626">
    <property type="entry name" value="Cytochrome c"/>
    <property type="match status" value="2"/>
</dbReference>
<dbReference type="GO" id="GO:0016491">
    <property type="term" value="F:oxidoreductase activity"/>
    <property type="evidence" value="ECO:0007669"/>
    <property type="project" value="UniProtKB-KW"/>
</dbReference>
<dbReference type="Gene3D" id="1.10.760.10">
    <property type="entry name" value="Cytochrome c-like domain"/>
    <property type="match status" value="2"/>
</dbReference>